<evidence type="ECO:0000256" key="3">
    <source>
        <dbReference type="ARBA" id="ARBA00023125"/>
    </source>
</evidence>
<dbReference type="SUPFAM" id="SSF101936">
    <property type="entry name" value="DNA-binding pseudobarrel domain"/>
    <property type="match status" value="1"/>
</dbReference>
<reference evidence="10 11" key="1">
    <citation type="journal article" date="2024" name="Plant J.">
        <title>Genome sequences and population genomics reveal climatic adaptation and genomic divergence between two closely related sweetgum species.</title>
        <authorList>
            <person name="Xu W.Q."/>
            <person name="Ren C.Q."/>
            <person name="Zhang X.Y."/>
            <person name="Comes H.P."/>
            <person name="Liu X.H."/>
            <person name="Li Y.G."/>
            <person name="Kettle C.J."/>
            <person name="Jalonen R."/>
            <person name="Gaisberger H."/>
            <person name="Ma Y.Z."/>
            <person name="Qiu Y.X."/>
        </authorList>
    </citation>
    <scope>NUCLEOTIDE SEQUENCE [LARGE SCALE GENOMIC DNA]</scope>
    <source>
        <strain evidence="10">Hangzhou</strain>
    </source>
</reference>
<accession>A0AAP0X5J5</accession>
<keyword evidence="4" id="KW-0804">Transcription</keyword>
<keyword evidence="3" id="KW-0238">DNA-binding</keyword>
<proteinExistence type="predicted"/>
<evidence type="ECO:0000313" key="10">
    <source>
        <dbReference type="EMBL" id="KAK9286238.1"/>
    </source>
</evidence>
<protein>
    <recommendedName>
        <fullName evidence="12">TF-B3 domain-containing protein</fullName>
    </recommendedName>
</protein>
<evidence type="ECO:0000256" key="1">
    <source>
        <dbReference type="ARBA" id="ARBA00004123"/>
    </source>
</evidence>
<evidence type="ECO:0000256" key="5">
    <source>
        <dbReference type="ARBA" id="ARBA00023242"/>
    </source>
</evidence>
<dbReference type="CDD" id="cd10017">
    <property type="entry name" value="B3_DNA"/>
    <property type="match status" value="1"/>
</dbReference>
<name>A0AAP0X5J5_LIQFO</name>
<feature type="domain" description="WRC" evidence="9">
    <location>
        <begin position="1"/>
        <end position="45"/>
    </location>
</feature>
<feature type="compositionally biased region" description="Basic and acidic residues" evidence="7">
    <location>
        <begin position="94"/>
        <end position="109"/>
    </location>
</feature>
<evidence type="ECO:0000256" key="2">
    <source>
        <dbReference type="ARBA" id="ARBA00023015"/>
    </source>
</evidence>
<evidence type="ECO:0000256" key="7">
    <source>
        <dbReference type="SAM" id="MobiDB-lite"/>
    </source>
</evidence>
<sequence>MKDNERCCRSNGRWRCEKRKLSGVSYCEEHALGKKGGRKRWRTENGDLTAEGGRGSGGSGREDEAKEGRENGEKGRGSGDLSVEKRGPKTRKKVTFEENRDFAAEEGRENGASGSSRKKFGACRSCGHNGTTPVKVEENAIEVERYIHPKNPYFVTKKRPRRMNELYVPVDVLQYPNLNLPPKVTFYDSNGREWPGKVTSWGDGRAWIVGWKAFCKWNNVGKNDSCICEFLEERGHWGSLIQVHIVRAGPQTANT</sequence>
<dbReference type="InterPro" id="IPR014977">
    <property type="entry name" value="WRC_dom"/>
</dbReference>
<dbReference type="InterPro" id="IPR015300">
    <property type="entry name" value="DNA-bd_pseudobarrel_sf"/>
</dbReference>
<feature type="domain" description="TF-B3" evidence="8">
    <location>
        <begin position="151"/>
        <end position="249"/>
    </location>
</feature>
<dbReference type="InterPro" id="IPR003340">
    <property type="entry name" value="B3_DNA-bd"/>
</dbReference>
<keyword evidence="2" id="KW-0805">Transcription regulation</keyword>
<evidence type="ECO:0000256" key="4">
    <source>
        <dbReference type="ARBA" id="ARBA00023163"/>
    </source>
</evidence>
<dbReference type="Gene3D" id="2.40.330.10">
    <property type="entry name" value="DNA-binding pseudobarrel domain"/>
    <property type="match status" value="1"/>
</dbReference>
<gene>
    <name evidence="10" type="ORF">L1049_014624</name>
</gene>
<dbReference type="PROSITE" id="PS50863">
    <property type="entry name" value="B3"/>
    <property type="match status" value="1"/>
</dbReference>
<comment type="caution">
    <text evidence="6">Lacks conserved residue(s) required for the propagation of feature annotation.</text>
</comment>
<dbReference type="Proteomes" id="UP001415857">
    <property type="component" value="Unassembled WGS sequence"/>
</dbReference>
<feature type="region of interest" description="Disordered" evidence="7">
    <location>
        <begin position="29"/>
        <end position="118"/>
    </location>
</feature>
<dbReference type="GO" id="GO:0005634">
    <property type="term" value="C:nucleus"/>
    <property type="evidence" value="ECO:0007669"/>
    <property type="project" value="UniProtKB-SubCell"/>
</dbReference>
<keyword evidence="5" id="KW-0539">Nucleus</keyword>
<dbReference type="EMBL" id="JBBPBK010000004">
    <property type="protein sequence ID" value="KAK9286238.1"/>
    <property type="molecule type" value="Genomic_DNA"/>
</dbReference>
<evidence type="ECO:0000256" key="6">
    <source>
        <dbReference type="PROSITE-ProRule" id="PRU01002"/>
    </source>
</evidence>
<dbReference type="PROSITE" id="PS51667">
    <property type="entry name" value="WRC"/>
    <property type="match status" value="1"/>
</dbReference>
<evidence type="ECO:0000259" key="9">
    <source>
        <dbReference type="PROSITE" id="PS51667"/>
    </source>
</evidence>
<dbReference type="AlphaFoldDB" id="A0AAP0X5J5"/>
<comment type="caution">
    <text evidence="10">The sequence shown here is derived from an EMBL/GenBank/DDBJ whole genome shotgun (WGS) entry which is preliminary data.</text>
</comment>
<evidence type="ECO:0000313" key="11">
    <source>
        <dbReference type="Proteomes" id="UP001415857"/>
    </source>
</evidence>
<evidence type="ECO:0008006" key="12">
    <source>
        <dbReference type="Google" id="ProtNLM"/>
    </source>
</evidence>
<comment type="subcellular location">
    <subcellularLocation>
        <location evidence="1">Nucleus</location>
    </subcellularLocation>
</comment>
<dbReference type="SMART" id="SM01019">
    <property type="entry name" value="B3"/>
    <property type="match status" value="1"/>
</dbReference>
<organism evidence="10 11">
    <name type="scientific">Liquidambar formosana</name>
    <name type="common">Formosan gum</name>
    <dbReference type="NCBI Taxonomy" id="63359"/>
    <lineage>
        <taxon>Eukaryota</taxon>
        <taxon>Viridiplantae</taxon>
        <taxon>Streptophyta</taxon>
        <taxon>Embryophyta</taxon>
        <taxon>Tracheophyta</taxon>
        <taxon>Spermatophyta</taxon>
        <taxon>Magnoliopsida</taxon>
        <taxon>eudicotyledons</taxon>
        <taxon>Gunneridae</taxon>
        <taxon>Pentapetalae</taxon>
        <taxon>Saxifragales</taxon>
        <taxon>Altingiaceae</taxon>
        <taxon>Liquidambar</taxon>
    </lineage>
</organism>
<dbReference type="GO" id="GO:0003677">
    <property type="term" value="F:DNA binding"/>
    <property type="evidence" value="ECO:0007669"/>
    <property type="project" value="UniProtKB-KW"/>
</dbReference>
<keyword evidence="11" id="KW-1185">Reference proteome</keyword>
<dbReference type="Pfam" id="PF02362">
    <property type="entry name" value="B3"/>
    <property type="match status" value="1"/>
</dbReference>
<evidence type="ECO:0000259" key="8">
    <source>
        <dbReference type="PROSITE" id="PS50863"/>
    </source>
</evidence>
<feature type="compositionally biased region" description="Basic and acidic residues" evidence="7">
    <location>
        <begin position="60"/>
        <end position="87"/>
    </location>
</feature>